<proteinExistence type="predicted"/>
<feature type="transmembrane region" description="Helical" evidence="1">
    <location>
        <begin position="44"/>
        <end position="62"/>
    </location>
</feature>
<evidence type="ECO:0000256" key="1">
    <source>
        <dbReference type="SAM" id="Phobius"/>
    </source>
</evidence>
<sequence>MKTGERRLTPVARVAAPTPLRYFLAFSAAVVGLAIPLLAGSLPVLVVLFSAIVLLLSLISGARQDPYKRMMTYPLVIGLSLVLLINFGTITWTITALVGFAVLGMILGRARRAARQGPEVLPEPKTDPMAVPATTVATWAIGKDRFEELGPSGEKIDELLGRLDGQFSALTLRRGAARMDAVGIAPDAVEVYETDDLESPAWNTLVASGRTMLGNEMSAAGSPDQTDGESLRRARAAARHFAMTGSRSRDLAWSASHRDG</sequence>
<comment type="caution">
    <text evidence="2">The sequence shown here is derived from an EMBL/GenBank/DDBJ whole genome shotgun (WGS) entry which is preliminary data.</text>
</comment>
<name>A0ABS4XK94_9MICC</name>
<feature type="transmembrane region" description="Helical" evidence="1">
    <location>
        <begin position="20"/>
        <end position="38"/>
    </location>
</feature>
<gene>
    <name evidence="2" type="ORF">JOF47_004324</name>
</gene>
<dbReference type="GO" id="GO:0006508">
    <property type="term" value="P:proteolysis"/>
    <property type="evidence" value="ECO:0007669"/>
    <property type="project" value="UniProtKB-KW"/>
</dbReference>
<evidence type="ECO:0000313" key="2">
    <source>
        <dbReference type="EMBL" id="MBP2388751.1"/>
    </source>
</evidence>
<keyword evidence="3" id="KW-1185">Reference proteome</keyword>
<organism evidence="2 3">
    <name type="scientific">Paeniglutamicibacter kerguelensis</name>
    <dbReference type="NCBI Taxonomy" id="254788"/>
    <lineage>
        <taxon>Bacteria</taxon>
        <taxon>Bacillati</taxon>
        <taxon>Actinomycetota</taxon>
        <taxon>Actinomycetes</taxon>
        <taxon>Micrococcales</taxon>
        <taxon>Micrococcaceae</taxon>
        <taxon>Paeniglutamicibacter</taxon>
    </lineage>
</organism>
<keyword evidence="1" id="KW-0812">Transmembrane</keyword>
<feature type="transmembrane region" description="Helical" evidence="1">
    <location>
        <begin position="74"/>
        <end position="107"/>
    </location>
</feature>
<dbReference type="GO" id="GO:0008233">
    <property type="term" value="F:peptidase activity"/>
    <property type="evidence" value="ECO:0007669"/>
    <property type="project" value="UniProtKB-KW"/>
</dbReference>
<accession>A0ABS4XK94</accession>
<dbReference type="RefSeq" id="WP_210002589.1">
    <property type="nucleotide sequence ID" value="NZ_BAAAJY010000004.1"/>
</dbReference>
<keyword evidence="2" id="KW-0645">Protease</keyword>
<dbReference type="Proteomes" id="UP001296993">
    <property type="component" value="Unassembled WGS sequence"/>
</dbReference>
<dbReference type="EMBL" id="JAGIOF010000004">
    <property type="protein sequence ID" value="MBP2388751.1"/>
    <property type="molecule type" value="Genomic_DNA"/>
</dbReference>
<keyword evidence="2" id="KW-0378">Hydrolase</keyword>
<keyword evidence="1" id="KW-0472">Membrane</keyword>
<evidence type="ECO:0000313" key="3">
    <source>
        <dbReference type="Proteomes" id="UP001296993"/>
    </source>
</evidence>
<keyword evidence="1" id="KW-1133">Transmembrane helix</keyword>
<protein>
    <submittedName>
        <fullName evidence="2">Membrane protein implicated in regulation of membrane protease activity</fullName>
    </submittedName>
</protein>
<reference evidence="2 3" key="1">
    <citation type="submission" date="2021-03" db="EMBL/GenBank/DDBJ databases">
        <title>Sequencing the genomes of 1000 actinobacteria strains.</title>
        <authorList>
            <person name="Klenk H.-P."/>
        </authorList>
    </citation>
    <scope>NUCLEOTIDE SEQUENCE [LARGE SCALE GENOMIC DNA]</scope>
    <source>
        <strain evidence="2 3">DSM 15797</strain>
    </source>
</reference>